<dbReference type="GO" id="GO:0006935">
    <property type="term" value="P:chemotaxis"/>
    <property type="evidence" value="ECO:0007669"/>
    <property type="project" value="InterPro"/>
</dbReference>
<dbReference type="PROSITE" id="PS50851">
    <property type="entry name" value="CHEW"/>
    <property type="match status" value="1"/>
</dbReference>
<accession>A0A6N2X4H5</accession>
<dbReference type="Gene3D" id="2.40.50.180">
    <property type="entry name" value="CheA-289, Domain 4"/>
    <property type="match status" value="1"/>
</dbReference>
<dbReference type="GeneID" id="23113907"/>
<dbReference type="AlphaFoldDB" id="A0A6N2X4H5"/>
<dbReference type="EMBL" id="CACRTF010000017">
    <property type="protein sequence ID" value="VYT48807.1"/>
    <property type="molecule type" value="Genomic_DNA"/>
</dbReference>
<dbReference type="InterPro" id="IPR002545">
    <property type="entry name" value="CheW-lke_dom"/>
</dbReference>
<dbReference type="Gene3D" id="2.30.30.40">
    <property type="entry name" value="SH3 Domains"/>
    <property type="match status" value="1"/>
</dbReference>
<proteinExistence type="predicted"/>
<evidence type="ECO:0000259" key="1">
    <source>
        <dbReference type="PROSITE" id="PS50851"/>
    </source>
</evidence>
<reference evidence="2" key="1">
    <citation type="submission" date="2019-11" db="EMBL/GenBank/DDBJ databases">
        <authorList>
            <person name="Feng L."/>
        </authorList>
    </citation>
    <scope>NUCLEOTIDE SEQUENCE</scope>
    <source>
        <strain evidence="2">CbolteaeLFYP116</strain>
    </source>
</reference>
<dbReference type="InterPro" id="IPR036061">
    <property type="entry name" value="CheW-like_dom_sf"/>
</dbReference>
<dbReference type="Pfam" id="PF01584">
    <property type="entry name" value="CheW"/>
    <property type="match status" value="1"/>
</dbReference>
<evidence type="ECO:0000313" key="2">
    <source>
        <dbReference type="EMBL" id="VYT48807.1"/>
    </source>
</evidence>
<organism evidence="2">
    <name type="scientific">Enterocloster bolteae</name>
    <dbReference type="NCBI Taxonomy" id="208479"/>
    <lineage>
        <taxon>Bacteria</taxon>
        <taxon>Bacillati</taxon>
        <taxon>Bacillota</taxon>
        <taxon>Clostridia</taxon>
        <taxon>Lachnospirales</taxon>
        <taxon>Lachnospiraceae</taxon>
        <taxon>Enterocloster</taxon>
    </lineage>
</organism>
<sequence>MVDEALKEVLCIPGKRRNYAVEFPYVEEICKDVMISLMPCLPEHFAGVCNYKGSIVPVVCQEGPEPGREEADARQMVLVLRHQRYYLGILLYQEPYLTQMSRDEQIRGPEQQETGLWAEKAYFMWNDSLYSLIDVEKTLEKLVIFE</sequence>
<protein>
    <submittedName>
        <fullName evidence="2">CheW-like domain protein</fullName>
    </submittedName>
</protein>
<dbReference type="GO" id="GO:0007165">
    <property type="term" value="P:signal transduction"/>
    <property type="evidence" value="ECO:0007669"/>
    <property type="project" value="InterPro"/>
</dbReference>
<feature type="domain" description="CheW-like" evidence="1">
    <location>
        <begin position="5"/>
        <end position="144"/>
    </location>
</feature>
<dbReference type="SUPFAM" id="SSF50341">
    <property type="entry name" value="CheW-like"/>
    <property type="match status" value="1"/>
</dbReference>
<gene>
    <name evidence="2" type="ORF">CBLFYP116_04377</name>
</gene>
<name>A0A6N2X4H5_9FIRM</name>
<dbReference type="RefSeq" id="WP_002575954.1">
    <property type="nucleotide sequence ID" value="NZ_BAABZS010000001.1"/>
</dbReference>